<keyword evidence="3" id="KW-1185">Reference proteome</keyword>
<accession>A0AAE7S0F6</accession>
<name>A0AAE7S0F6_9CAUD</name>
<dbReference type="RefSeq" id="YP_010359414.1">
    <property type="nucleotide sequence ID" value="NC_062772.1"/>
</dbReference>
<protein>
    <submittedName>
        <fullName evidence="2">Uncharacterized protein</fullName>
    </submittedName>
</protein>
<keyword evidence="1" id="KW-1133">Transmembrane helix</keyword>
<evidence type="ECO:0000313" key="2">
    <source>
        <dbReference type="EMBL" id="QWM89842.1"/>
    </source>
</evidence>
<evidence type="ECO:0000256" key="1">
    <source>
        <dbReference type="SAM" id="Phobius"/>
    </source>
</evidence>
<dbReference type="KEGG" id="vg:75692120"/>
<keyword evidence="1" id="KW-0472">Membrane</keyword>
<organism evidence="2 3">
    <name type="scientific">uncultured phage cr77_1</name>
    <dbReference type="NCBI Taxonomy" id="2986410"/>
    <lineage>
        <taxon>Viruses</taxon>
        <taxon>Duplodnaviria</taxon>
        <taxon>Heunggongvirae</taxon>
        <taxon>Uroviricota</taxon>
        <taxon>Caudoviricetes</taxon>
        <taxon>Crassvirales</taxon>
        <taxon>Suoliviridae</taxon>
        <taxon>Boorivirinae</taxon>
        <taxon>Canhaevirus</taxon>
        <taxon>Canhaevirus faecalis</taxon>
    </lineage>
</organism>
<feature type="transmembrane region" description="Helical" evidence="1">
    <location>
        <begin position="6"/>
        <end position="25"/>
    </location>
</feature>
<evidence type="ECO:0000313" key="3">
    <source>
        <dbReference type="Proteomes" id="UP000827562"/>
    </source>
</evidence>
<dbReference type="GeneID" id="75692120"/>
<sequence>MDQRYMMNAVIALFFNASYVNLVLYKYTKYWIKDNNIYIDYKGLSYLEYTNMVQKVSNHKLFIGKYRYKGEIDYHTVFILRINPTQRRLISLVENKYYHLLSDEVKKQIFIFTSVYSIDSNKTDRTMIVFEDINLESKNEVFTLNYIEEQDINIQISLCLEDMSYFE</sequence>
<reference evidence="2 3" key="1">
    <citation type="submission" date="2021-04" db="EMBL/GenBank/DDBJ databases">
        <authorList>
            <person name="Shkoporov A.N."/>
            <person name="Stockdale S.R."/>
            <person name="Guerin E."/>
            <person name="Ross R.P."/>
            <person name="Hill C."/>
        </authorList>
    </citation>
    <scope>NUCLEOTIDE SEQUENCE [LARGE SCALE GENOMIC DNA]</scope>
    <source>
        <strain evidence="3">cr77_1</strain>
    </source>
</reference>
<gene>
    <name evidence="2" type="primary">gp_16613</name>
</gene>
<dbReference type="EMBL" id="MZ130482">
    <property type="protein sequence ID" value="QWM89842.1"/>
    <property type="molecule type" value="Genomic_DNA"/>
</dbReference>
<keyword evidence="1" id="KW-0812">Transmembrane</keyword>
<proteinExistence type="predicted"/>
<dbReference type="Proteomes" id="UP000827562">
    <property type="component" value="Segment"/>
</dbReference>